<dbReference type="Pfam" id="PF00589">
    <property type="entry name" value="Phage_integrase"/>
    <property type="match status" value="1"/>
</dbReference>
<dbReference type="PANTHER" id="PTHR30349:SF41">
    <property type="entry name" value="INTEGRASE_RECOMBINASE PROTEIN MJ0367-RELATED"/>
    <property type="match status" value="1"/>
</dbReference>
<organism evidence="5 6">
    <name type="scientific">Flexivirga alba</name>
    <dbReference type="NCBI Taxonomy" id="702742"/>
    <lineage>
        <taxon>Bacteria</taxon>
        <taxon>Bacillati</taxon>
        <taxon>Actinomycetota</taxon>
        <taxon>Actinomycetes</taxon>
        <taxon>Micrococcales</taxon>
        <taxon>Dermacoccaceae</taxon>
        <taxon>Flexivirga</taxon>
    </lineage>
</organism>
<dbReference type="InterPro" id="IPR011010">
    <property type="entry name" value="DNA_brk_join_enz"/>
</dbReference>
<name>A0ABW2AJ85_9MICO</name>
<dbReference type="Proteomes" id="UP001596298">
    <property type="component" value="Unassembled WGS sequence"/>
</dbReference>
<reference evidence="6" key="1">
    <citation type="journal article" date="2019" name="Int. J. Syst. Evol. Microbiol.">
        <title>The Global Catalogue of Microorganisms (GCM) 10K type strain sequencing project: providing services to taxonomists for standard genome sequencing and annotation.</title>
        <authorList>
            <consortium name="The Broad Institute Genomics Platform"/>
            <consortium name="The Broad Institute Genome Sequencing Center for Infectious Disease"/>
            <person name="Wu L."/>
            <person name="Ma J."/>
        </authorList>
    </citation>
    <scope>NUCLEOTIDE SEQUENCE [LARGE SCALE GENOMIC DNA]</scope>
    <source>
        <strain evidence="6">CCUG 58127</strain>
    </source>
</reference>
<dbReference type="PROSITE" id="PS51898">
    <property type="entry name" value="TYR_RECOMBINASE"/>
    <property type="match status" value="1"/>
</dbReference>
<comment type="caution">
    <text evidence="5">The sequence shown here is derived from an EMBL/GenBank/DDBJ whole genome shotgun (WGS) entry which is preliminary data.</text>
</comment>
<accession>A0ABW2AJ85</accession>
<dbReference type="Gene3D" id="1.10.443.10">
    <property type="entry name" value="Intergrase catalytic core"/>
    <property type="match status" value="1"/>
</dbReference>
<dbReference type="PANTHER" id="PTHR30349">
    <property type="entry name" value="PHAGE INTEGRASE-RELATED"/>
    <property type="match status" value="1"/>
</dbReference>
<dbReference type="InterPro" id="IPR013762">
    <property type="entry name" value="Integrase-like_cat_sf"/>
</dbReference>
<keyword evidence="3" id="KW-0233">DNA recombination</keyword>
<comment type="similarity">
    <text evidence="1">Belongs to the 'phage' integrase family.</text>
</comment>
<gene>
    <name evidence="5" type="ORF">ACFQDH_16525</name>
</gene>
<protein>
    <submittedName>
        <fullName evidence="5">Tyrosine-type recombinase/integrase</fullName>
    </submittedName>
</protein>
<evidence type="ECO:0000259" key="4">
    <source>
        <dbReference type="PROSITE" id="PS51898"/>
    </source>
</evidence>
<dbReference type="InterPro" id="IPR002104">
    <property type="entry name" value="Integrase_catalytic"/>
</dbReference>
<evidence type="ECO:0000256" key="2">
    <source>
        <dbReference type="ARBA" id="ARBA00023125"/>
    </source>
</evidence>
<evidence type="ECO:0000313" key="6">
    <source>
        <dbReference type="Proteomes" id="UP001596298"/>
    </source>
</evidence>
<evidence type="ECO:0000256" key="1">
    <source>
        <dbReference type="ARBA" id="ARBA00008857"/>
    </source>
</evidence>
<keyword evidence="2" id="KW-0238">DNA-binding</keyword>
<evidence type="ECO:0000313" key="5">
    <source>
        <dbReference type="EMBL" id="MFC6706817.1"/>
    </source>
</evidence>
<dbReference type="EMBL" id="JBHSWH010000001">
    <property type="protein sequence ID" value="MFC6706817.1"/>
    <property type="molecule type" value="Genomic_DNA"/>
</dbReference>
<dbReference type="SUPFAM" id="SSF56349">
    <property type="entry name" value="DNA breaking-rejoining enzymes"/>
    <property type="match status" value="1"/>
</dbReference>
<sequence length="432" mass="47980">MDFTVVTQSWLVDLAKRWTRQRMSTGVGLEAVRRGLTAVTRFAGYLARAGVTGPEHVTRIVLEGYLAELAAGIDSAHRRQVHIGQLRAFLQAIRQHAWATLDPTAALFKDDNPPRPVRGPRAITEQVMAQLETPAAIAAWTDPAKALITLILIRCGLRVGDATRLDYDCLITDGHGGTYLRYTNHKMNREALVPVDEELHGLITDQQTRITSGPAQPVVLFPRPTKNPDQVIPMSTGTYRAALYQWLESLDVRDEHGHRVHLTPHQWRHTLGTRLINKDVPQEVVRRIVDHDSPQMTAHYARLHDDTVRRHWDAARKVDITGAVITDDAVGPLADAAWAGHRIATATQALPNGYCGLPIQKACPHANACLTCPMFLTTSAHLPAHRQHRSQVIELITRAEAEGRTRVAGMNQQVLTNLDAIITALEQPKESR</sequence>
<keyword evidence="6" id="KW-1185">Reference proteome</keyword>
<dbReference type="RefSeq" id="WP_382403500.1">
    <property type="nucleotide sequence ID" value="NZ_JBHSWH010000001.1"/>
</dbReference>
<feature type="domain" description="Tyr recombinase" evidence="4">
    <location>
        <begin position="118"/>
        <end position="313"/>
    </location>
</feature>
<dbReference type="InterPro" id="IPR050090">
    <property type="entry name" value="Tyrosine_recombinase_XerCD"/>
</dbReference>
<evidence type="ECO:0000256" key="3">
    <source>
        <dbReference type="ARBA" id="ARBA00023172"/>
    </source>
</evidence>
<proteinExistence type="inferred from homology"/>